<dbReference type="RefSeq" id="WP_203757906.1">
    <property type="nucleotide sequence ID" value="NZ_BONK01000014.1"/>
</dbReference>
<evidence type="ECO:0000256" key="3">
    <source>
        <dbReference type="ARBA" id="ARBA00022692"/>
    </source>
</evidence>
<name>A0A919P3X2_9CELL</name>
<feature type="transmembrane region" description="Helical" evidence="7">
    <location>
        <begin position="349"/>
        <end position="369"/>
    </location>
</feature>
<dbReference type="EMBL" id="BONK01000014">
    <property type="protein sequence ID" value="GIG22887.1"/>
    <property type="molecule type" value="Genomic_DNA"/>
</dbReference>
<dbReference type="PANTHER" id="PTHR30572">
    <property type="entry name" value="MEMBRANE COMPONENT OF TRANSPORTER-RELATED"/>
    <property type="match status" value="1"/>
</dbReference>
<dbReference type="Proteomes" id="UP000632740">
    <property type="component" value="Unassembled WGS sequence"/>
</dbReference>
<feature type="transmembrane region" description="Helical" evidence="7">
    <location>
        <begin position="250"/>
        <end position="279"/>
    </location>
</feature>
<gene>
    <name evidence="9" type="ORF">Cch01nite_36110</name>
</gene>
<evidence type="ECO:0000313" key="9">
    <source>
        <dbReference type="EMBL" id="GIG22887.1"/>
    </source>
</evidence>
<feature type="transmembrane region" description="Helical" evidence="7">
    <location>
        <begin position="756"/>
        <end position="783"/>
    </location>
</feature>
<comment type="similarity">
    <text evidence="6">Belongs to the ABC-4 integral membrane protein family.</text>
</comment>
<evidence type="ECO:0000256" key="1">
    <source>
        <dbReference type="ARBA" id="ARBA00004651"/>
    </source>
</evidence>
<organism evidence="9 10">
    <name type="scientific">Cellulomonas chitinilytica</name>
    <dbReference type="NCBI Taxonomy" id="398759"/>
    <lineage>
        <taxon>Bacteria</taxon>
        <taxon>Bacillati</taxon>
        <taxon>Actinomycetota</taxon>
        <taxon>Actinomycetes</taxon>
        <taxon>Micrococcales</taxon>
        <taxon>Cellulomonadaceae</taxon>
        <taxon>Cellulomonas</taxon>
    </lineage>
</organism>
<feature type="transmembrane region" description="Helical" evidence="7">
    <location>
        <begin position="803"/>
        <end position="821"/>
    </location>
</feature>
<feature type="domain" description="ABC3 transporter permease C-terminal" evidence="8">
    <location>
        <begin position="258"/>
        <end position="379"/>
    </location>
</feature>
<feature type="transmembrane region" description="Helical" evidence="7">
    <location>
        <begin position="429"/>
        <end position="454"/>
    </location>
</feature>
<keyword evidence="5 7" id="KW-0472">Membrane</keyword>
<accession>A0A919P3X2</accession>
<feature type="transmembrane region" description="Helical" evidence="7">
    <location>
        <begin position="491"/>
        <end position="510"/>
    </location>
</feature>
<sequence>MLQLTLAQMRRSAGRLVAAAIAIAIGTAFLTTTLLAGGVITRTGYDAVTATFGDADLVATGTLTDSSLAAVRDTPGVDAADPLYVGGVELHKGGARVWQNLLPVPSDERLASLTVSSGAMPSASGEIALPAKTAERLRVAVGDTLTTDYFTPKADRPTAEETLTVVGIVDDPRGAWAQYGGAGLGLIDDLAHWNGVSFDELGANTLLVATDGDAADVRAALAGTAPTLDVLTKDEAAAKAVSEVSGEGNVLLTIVLGFAAVALLVAALVISNTFQVLVAQRVRLLALLRCVGAEKRQLRRSVLLEASILGAAASLVGLVTGAALAQAALSVLGRMTDGVPLPRSVDVTVTVVVVPLVVGTLVTLLASLVPARAATRVPPVAALRPVDAPTVTARTGKVRLAVSAVLTAGGVAGLLLTVAASRAVSGSELALLGVGILAGTVSFVGILLGAVFWVPRVVSLAGRLLAATGTSARIAAANTVRNPRRTAATSTALLIGVTLVVMMSTGAASARESLAKDLADQYPVDLTVEQTDGRTGLLDGTIATISEVPGVDEVVPVPVALAQVGDRVFRLVAPDPEQAARVLRSAGSLDDLTDGTVLLPKQSGGDLGTVAVHELSAETGDPAPDGVSLDLATVATDLGGQDALVTPSTLARVAPDAVPVVLWVRLDDSADPTRVLQDVRDAVPESPVSVVSAAAQRHSYERLISSLLAVVVGLLAVAVVIALVGVANTLSLSVIERRRESATLRAIGLTRRQLRWMLAVEGMLIAVVGAVLGVLLGLLYGWAGAATAFGQTADLRLAVPWRDLALVLLVALLAGLVASVLPARAAARTSPVAALAVD</sequence>
<comment type="subcellular location">
    <subcellularLocation>
        <location evidence="1">Cell membrane</location>
        <topology evidence="1">Multi-pass membrane protein</topology>
    </subcellularLocation>
</comment>
<feature type="transmembrane region" description="Helical" evidence="7">
    <location>
        <begin position="302"/>
        <end position="329"/>
    </location>
</feature>
<comment type="caution">
    <text evidence="9">The sequence shown here is derived from an EMBL/GenBank/DDBJ whole genome shotgun (WGS) entry which is preliminary data.</text>
</comment>
<evidence type="ECO:0000313" key="10">
    <source>
        <dbReference type="Proteomes" id="UP000632740"/>
    </source>
</evidence>
<dbReference type="InterPro" id="IPR003838">
    <property type="entry name" value="ABC3_permease_C"/>
</dbReference>
<dbReference type="Pfam" id="PF02687">
    <property type="entry name" value="FtsX"/>
    <property type="match status" value="2"/>
</dbReference>
<evidence type="ECO:0000256" key="7">
    <source>
        <dbReference type="SAM" id="Phobius"/>
    </source>
</evidence>
<evidence type="ECO:0000256" key="2">
    <source>
        <dbReference type="ARBA" id="ARBA00022475"/>
    </source>
</evidence>
<feature type="transmembrane region" description="Helical" evidence="7">
    <location>
        <begin position="707"/>
        <end position="735"/>
    </location>
</feature>
<evidence type="ECO:0000259" key="8">
    <source>
        <dbReference type="Pfam" id="PF02687"/>
    </source>
</evidence>
<keyword evidence="10" id="KW-1185">Reference proteome</keyword>
<keyword evidence="2" id="KW-1003">Cell membrane</keyword>
<keyword evidence="4 7" id="KW-1133">Transmembrane helix</keyword>
<proteinExistence type="inferred from homology"/>
<dbReference type="InterPro" id="IPR050250">
    <property type="entry name" value="Macrolide_Exporter_MacB"/>
</dbReference>
<evidence type="ECO:0000256" key="6">
    <source>
        <dbReference type="ARBA" id="ARBA00038076"/>
    </source>
</evidence>
<evidence type="ECO:0000256" key="5">
    <source>
        <dbReference type="ARBA" id="ARBA00023136"/>
    </source>
</evidence>
<dbReference type="PANTHER" id="PTHR30572:SF4">
    <property type="entry name" value="ABC TRANSPORTER PERMEASE YTRF"/>
    <property type="match status" value="1"/>
</dbReference>
<feature type="transmembrane region" description="Helical" evidence="7">
    <location>
        <begin position="400"/>
        <end position="423"/>
    </location>
</feature>
<reference evidence="9" key="1">
    <citation type="submission" date="2021-01" db="EMBL/GenBank/DDBJ databases">
        <title>Whole genome shotgun sequence of Cellulomonas chitinilytica NBRC 110799.</title>
        <authorList>
            <person name="Komaki H."/>
            <person name="Tamura T."/>
        </authorList>
    </citation>
    <scope>NUCLEOTIDE SEQUENCE</scope>
    <source>
        <strain evidence="9">NBRC 110799</strain>
    </source>
</reference>
<keyword evidence="3 7" id="KW-0812">Transmembrane</keyword>
<evidence type="ECO:0000256" key="4">
    <source>
        <dbReference type="ARBA" id="ARBA00022989"/>
    </source>
</evidence>
<dbReference type="GO" id="GO:0005886">
    <property type="term" value="C:plasma membrane"/>
    <property type="evidence" value="ECO:0007669"/>
    <property type="project" value="UniProtKB-SubCell"/>
</dbReference>
<dbReference type="GO" id="GO:0022857">
    <property type="term" value="F:transmembrane transporter activity"/>
    <property type="evidence" value="ECO:0007669"/>
    <property type="project" value="TreeGrafter"/>
</dbReference>
<dbReference type="AlphaFoldDB" id="A0A919P3X2"/>
<feature type="domain" description="ABC3 transporter permease C-terminal" evidence="8">
    <location>
        <begin position="714"/>
        <end position="831"/>
    </location>
</feature>
<protein>
    <submittedName>
        <fullName evidence="9">ABC transporter permease</fullName>
    </submittedName>
</protein>